<dbReference type="EMBL" id="BARS01032442">
    <property type="protein sequence ID" value="GAG27931.1"/>
    <property type="molecule type" value="Genomic_DNA"/>
</dbReference>
<organism evidence="1">
    <name type="scientific">marine sediment metagenome</name>
    <dbReference type="NCBI Taxonomy" id="412755"/>
    <lineage>
        <taxon>unclassified sequences</taxon>
        <taxon>metagenomes</taxon>
        <taxon>ecological metagenomes</taxon>
    </lineage>
</organism>
<feature type="non-terminal residue" evidence="1">
    <location>
        <position position="1"/>
    </location>
</feature>
<comment type="caution">
    <text evidence="1">The sequence shown here is derived from an EMBL/GenBank/DDBJ whole genome shotgun (WGS) entry which is preliminary data.</text>
</comment>
<gene>
    <name evidence="1" type="ORF">S01H1_50354</name>
</gene>
<sequence length="53" mass="5820">GGWYDVDDWIRKAALVHGYDLGGGPNGETRIFDVTCRTGDRCPRCGHVETAEP</sequence>
<protein>
    <submittedName>
        <fullName evidence="1">Uncharacterized protein</fullName>
    </submittedName>
</protein>
<reference evidence="1" key="1">
    <citation type="journal article" date="2014" name="Front. Microbiol.">
        <title>High frequency of phylogenetically diverse reductive dehalogenase-homologous genes in deep subseafloor sedimentary metagenomes.</title>
        <authorList>
            <person name="Kawai M."/>
            <person name="Futagami T."/>
            <person name="Toyoda A."/>
            <person name="Takaki Y."/>
            <person name="Nishi S."/>
            <person name="Hori S."/>
            <person name="Arai W."/>
            <person name="Tsubouchi T."/>
            <person name="Morono Y."/>
            <person name="Uchiyama I."/>
            <person name="Ito T."/>
            <person name="Fujiyama A."/>
            <person name="Inagaki F."/>
            <person name="Takami H."/>
        </authorList>
    </citation>
    <scope>NUCLEOTIDE SEQUENCE</scope>
    <source>
        <strain evidence="1">Expedition CK06-06</strain>
    </source>
</reference>
<name>X0XSU1_9ZZZZ</name>
<proteinExistence type="predicted"/>
<accession>X0XSU1</accession>
<evidence type="ECO:0000313" key="1">
    <source>
        <dbReference type="EMBL" id="GAG27931.1"/>
    </source>
</evidence>
<dbReference type="AlphaFoldDB" id="X0XSU1"/>